<evidence type="ECO:0000256" key="14">
    <source>
        <dbReference type="SAM" id="SignalP"/>
    </source>
</evidence>
<keyword evidence="9 12" id="KW-1015">Disulfide bond</keyword>
<dbReference type="GO" id="GO:0004896">
    <property type="term" value="F:cytokine receptor activity"/>
    <property type="evidence" value="ECO:0007669"/>
    <property type="project" value="TreeGrafter"/>
</dbReference>
<evidence type="ECO:0000256" key="7">
    <source>
        <dbReference type="ARBA" id="ARBA00022989"/>
    </source>
</evidence>
<evidence type="ECO:0000256" key="11">
    <source>
        <dbReference type="ARBA" id="ARBA00023180"/>
    </source>
</evidence>
<comment type="subcellular location">
    <subcellularLocation>
        <location evidence="1">Cell membrane</location>
        <topology evidence="1">Single-pass type I membrane protein</topology>
    </subcellularLocation>
</comment>
<evidence type="ECO:0000256" key="6">
    <source>
        <dbReference type="ARBA" id="ARBA00022729"/>
    </source>
</evidence>
<dbReference type="Pfam" id="PF09067">
    <property type="entry name" value="EpoR_lig-bind"/>
    <property type="match status" value="1"/>
</dbReference>
<dbReference type="InterPro" id="IPR009167">
    <property type="entry name" value="Erythropoietin_rcpt"/>
</dbReference>
<dbReference type="PANTHER" id="PTHR23037:SF28">
    <property type="entry name" value="ERYTHROPOIETIN RECEPTOR"/>
    <property type="match status" value="1"/>
</dbReference>
<reference evidence="17" key="1">
    <citation type="submission" date="2025-08" db="UniProtKB">
        <authorList>
            <consortium name="RefSeq"/>
        </authorList>
    </citation>
    <scope>IDENTIFICATION</scope>
</reference>
<keyword evidence="10 17" id="KW-0675">Receptor</keyword>
<gene>
    <name evidence="17" type="primary">epor</name>
</gene>
<dbReference type="CTD" id="2057"/>
<evidence type="ECO:0000313" key="17">
    <source>
        <dbReference type="RefSeq" id="XP_029014468.1"/>
    </source>
</evidence>
<organism evidence="16 17">
    <name type="scientific">Betta splendens</name>
    <name type="common">Siamese fighting fish</name>
    <dbReference type="NCBI Taxonomy" id="158456"/>
    <lineage>
        <taxon>Eukaryota</taxon>
        <taxon>Metazoa</taxon>
        <taxon>Chordata</taxon>
        <taxon>Craniata</taxon>
        <taxon>Vertebrata</taxon>
        <taxon>Euteleostomi</taxon>
        <taxon>Actinopterygii</taxon>
        <taxon>Neopterygii</taxon>
        <taxon>Teleostei</taxon>
        <taxon>Neoteleostei</taxon>
        <taxon>Acanthomorphata</taxon>
        <taxon>Anabantaria</taxon>
        <taxon>Anabantiformes</taxon>
        <taxon>Anabantoidei</taxon>
        <taxon>Osphronemidae</taxon>
        <taxon>Betta</taxon>
    </lineage>
</organism>
<keyword evidence="11" id="KW-0325">Glycoprotein</keyword>
<dbReference type="GeneID" id="114860213"/>
<evidence type="ECO:0000256" key="3">
    <source>
        <dbReference type="ARBA" id="ARBA00018355"/>
    </source>
</evidence>
<dbReference type="SMART" id="SM00060">
    <property type="entry name" value="FN3"/>
    <property type="match status" value="1"/>
</dbReference>
<evidence type="ECO:0000256" key="5">
    <source>
        <dbReference type="ARBA" id="ARBA00022692"/>
    </source>
</evidence>
<feature type="transmembrane region" description="Helical" evidence="13">
    <location>
        <begin position="238"/>
        <end position="259"/>
    </location>
</feature>
<dbReference type="PANTHER" id="PTHR23037">
    <property type="entry name" value="CYTOKINE RECEPTOR"/>
    <property type="match status" value="1"/>
</dbReference>
<evidence type="ECO:0000256" key="12">
    <source>
        <dbReference type="PIRSR" id="PIRSR001959-2"/>
    </source>
</evidence>
<evidence type="ECO:0000256" key="1">
    <source>
        <dbReference type="ARBA" id="ARBA00004251"/>
    </source>
</evidence>
<dbReference type="AlphaFoldDB" id="A0A6P7N7Y9"/>
<dbReference type="PROSITE" id="PS50853">
    <property type="entry name" value="FN3"/>
    <property type="match status" value="1"/>
</dbReference>
<evidence type="ECO:0000256" key="10">
    <source>
        <dbReference type="ARBA" id="ARBA00023170"/>
    </source>
</evidence>
<name>A0A6P7N7Y9_BETSP</name>
<keyword evidence="6 14" id="KW-0732">Signal</keyword>
<dbReference type="KEGG" id="bspl:114860213"/>
<dbReference type="PIRSF" id="PIRSF001959">
    <property type="entry name" value="EPO_receptor"/>
    <property type="match status" value="1"/>
</dbReference>
<protein>
    <recommendedName>
        <fullName evidence="3">Erythropoietin receptor</fullName>
    </recommendedName>
</protein>
<dbReference type="InterPro" id="IPR003961">
    <property type="entry name" value="FN3_dom"/>
</dbReference>
<dbReference type="RefSeq" id="XP_029014468.1">
    <property type="nucleotide sequence ID" value="XM_029158635.3"/>
</dbReference>
<dbReference type="GO" id="GO:0009897">
    <property type="term" value="C:external side of plasma membrane"/>
    <property type="evidence" value="ECO:0007669"/>
    <property type="project" value="TreeGrafter"/>
</dbReference>
<keyword evidence="16" id="KW-1185">Reference proteome</keyword>
<keyword evidence="4" id="KW-1003">Cell membrane</keyword>
<evidence type="ECO:0000256" key="8">
    <source>
        <dbReference type="ARBA" id="ARBA00023136"/>
    </source>
</evidence>
<accession>A0A6P7N7Y9</accession>
<dbReference type="InterPro" id="IPR015152">
    <property type="entry name" value="Growth/epo_recpt_lig-bind"/>
</dbReference>
<evidence type="ECO:0000256" key="4">
    <source>
        <dbReference type="ARBA" id="ARBA00022475"/>
    </source>
</evidence>
<dbReference type="InterPro" id="IPR013783">
    <property type="entry name" value="Ig-like_fold"/>
</dbReference>
<evidence type="ECO:0000313" key="16">
    <source>
        <dbReference type="Proteomes" id="UP000515150"/>
    </source>
</evidence>
<feature type="signal peptide" evidence="14">
    <location>
        <begin position="1"/>
        <end position="21"/>
    </location>
</feature>
<evidence type="ECO:0000256" key="2">
    <source>
        <dbReference type="ARBA" id="ARBA00007885"/>
    </source>
</evidence>
<dbReference type="SUPFAM" id="SSF49265">
    <property type="entry name" value="Fibronectin type III"/>
    <property type="match status" value="2"/>
</dbReference>
<feature type="disulfide bond" evidence="12">
    <location>
        <begin position="83"/>
        <end position="98"/>
    </location>
</feature>
<keyword evidence="8 13" id="KW-0472">Membrane</keyword>
<evidence type="ECO:0000259" key="15">
    <source>
        <dbReference type="PROSITE" id="PS50853"/>
    </source>
</evidence>
<comment type="similarity">
    <text evidence="2">Belongs to the type I cytokine receptor family. Type 1 subfamily.</text>
</comment>
<dbReference type="Pfam" id="PF00041">
    <property type="entry name" value="fn3"/>
    <property type="match status" value="1"/>
</dbReference>
<proteinExistence type="inferred from homology"/>
<evidence type="ECO:0000256" key="13">
    <source>
        <dbReference type="SAM" id="Phobius"/>
    </source>
</evidence>
<dbReference type="OrthoDB" id="9890439at2759"/>
<dbReference type="InParanoid" id="A0A6P7N7Y9"/>
<feature type="chain" id="PRO_5027774142" description="Erythropoietin receptor" evidence="14">
    <location>
        <begin position="22"/>
        <end position="506"/>
    </location>
</feature>
<dbReference type="CDD" id="cd00063">
    <property type="entry name" value="FN3"/>
    <property type="match status" value="1"/>
</dbReference>
<feature type="disulfide bond" evidence="12">
    <location>
        <begin position="44"/>
        <end position="54"/>
    </location>
</feature>
<evidence type="ECO:0000256" key="9">
    <source>
        <dbReference type="ARBA" id="ARBA00023157"/>
    </source>
</evidence>
<keyword evidence="7 13" id="KW-1133">Transmembrane helix</keyword>
<keyword evidence="5 13" id="KW-0812">Transmembrane</keyword>
<dbReference type="Proteomes" id="UP000515150">
    <property type="component" value="Chromosome 8"/>
</dbReference>
<dbReference type="InterPro" id="IPR036116">
    <property type="entry name" value="FN3_sf"/>
</dbReference>
<feature type="domain" description="Fibronectin type-III" evidence="15">
    <location>
        <begin position="135"/>
        <end position="233"/>
    </location>
</feature>
<sequence length="506" mass="56175">MTCEHLRRVLLLCVAICAVRAASVAGLDRKVSLLLEKEPTNPKCFAQSLTDFTCFWEDDEERTGSVDQYTFTYSYQNENSSRCRLRAEPAGGRRLFLCHLNRTKMFVQMFVHISRDGKPVYNRSLLIDQLFLLDPPANVTVSSAGQRCQLHARWLPPPIKYMDDSLMYQVSYAAAGGGAEQVETVLASTELRLRGLQPGTTYGVRVRVKLDGITYGGFWSAWSEPVLTETLPAEPNPLIISLTLIISLILIVLSLSVFLSHRRFLQKKIWPTIPTPDNKFHGLFSVHGGDFKEWLRQSSGGLWLTPAFCYSEECPFPLEVLSELSVCPTLPSPKASRASDGREQDCGAAEDWGAAPRDRLMNRLRALHQHEPSPQSSLLESKDAYVTLCSGQHPAEKALTLEVLLAPRKAALSECHSDLGSVPQSSGSGRLSSQSSFEYPTHSWMPKGPGYIYMAGADSGVSMDYSPMSRADDTGKVVLYANDYKNDMPAFSRPVLTRQNSIHDDG</sequence>
<dbReference type="Gene3D" id="2.60.40.10">
    <property type="entry name" value="Immunoglobulins"/>
    <property type="match status" value="2"/>
</dbReference>